<evidence type="ECO:0000313" key="3">
    <source>
        <dbReference type="Proteomes" id="UP000234483"/>
    </source>
</evidence>
<gene>
    <name evidence="2" type="ORF">CFHF_18520</name>
</gene>
<dbReference type="Proteomes" id="UP000234483">
    <property type="component" value="Unassembled WGS sequence"/>
</dbReference>
<feature type="chain" id="PRO_5014723639" description="DUF2282 domain-containing protein" evidence="1">
    <location>
        <begin position="29"/>
        <end position="89"/>
    </location>
</feature>
<name>A0A2N5CPQ0_9CAUL</name>
<accession>A0A2N5CPQ0</accession>
<dbReference type="AlphaFoldDB" id="A0A2N5CPQ0"/>
<dbReference type="RefSeq" id="WP_101714470.1">
    <property type="nucleotide sequence ID" value="NZ_PJRQ01000040.1"/>
</dbReference>
<organism evidence="2 3">
    <name type="scientific">Caulobacter flavus</name>
    <dbReference type="NCBI Taxonomy" id="1679497"/>
    <lineage>
        <taxon>Bacteria</taxon>
        <taxon>Pseudomonadati</taxon>
        <taxon>Pseudomonadota</taxon>
        <taxon>Alphaproteobacteria</taxon>
        <taxon>Caulobacterales</taxon>
        <taxon>Caulobacteraceae</taxon>
        <taxon>Caulobacter</taxon>
    </lineage>
</organism>
<keyword evidence="1" id="KW-0732">Signal</keyword>
<feature type="signal peptide" evidence="1">
    <location>
        <begin position="1"/>
        <end position="28"/>
    </location>
</feature>
<evidence type="ECO:0008006" key="4">
    <source>
        <dbReference type="Google" id="ProtNLM"/>
    </source>
</evidence>
<evidence type="ECO:0000313" key="2">
    <source>
        <dbReference type="EMBL" id="PLR09138.1"/>
    </source>
</evidence>
<comment type="caution">
    <text evidence="2">The sequence shown here is derived from an EMBL/GenBank/DDBJ whole genome shotgun (WGS) entry which is preliminary data.</text>
</comment>
<sequence>MTIARTGLSLAASAAVVAIAAASTPTFAAEDGAKAEVVHCYGVNSCKGTSDCKSAKHDCKGQNDCKGQGFKAMTLKACKAAGGATTEPK</sequence>
<reference evidence="2 3" key="1">
    <citation type="submission" date="2017-12" db="EMBL/GenBank/DDBJ databases">
        <title>The genome sequence of Caulobacter flavus CGMCC1 15093.</title>
        <authorList>
            <person name="Gao J."/>
            <person name="Mao X."/>
            <person name="Sun J."/>
        </authorList>
    </citation>
    <scope>NUCLEOTIDE SEQUENCE [LARGE SCALE GENOMIC DNA]</scope>
    <source>
        <strain evidence="2 3">CGMCC1 15093</strain>
    </source>
</reference>
<proteinExistence type="predicted"/>
<protein>
    <recommendedName>
        <fullName evidence="4">DUF2282 domain-containing protein</fullName>
    </recommendedName>
</protein>
<dbReference type="EMBL" id="PJRQ01000040">
    <property type="protein sequence ID" value="PLR09138.1"/>
    <property type="molecule type" value="Genomic_DNA"/>
</dbReference>
<evidence type="ECO:0000256" key="1">
    <source>
        <dbReference type="SAM" id="SignalP"/>
    </source>
</evidence>